<dbReference type="EMBL" id="JALJOS010000050">
    <property type="protein sequence ID" value="KAK9819147.1"/>
    <property type="molecule type" value="Genomic_DNA"/>
</dbReference>
<organism evidence="2 3">
    <name type="scientific">Apatococcus lobatus</name>
    <dbReference type="NCBI Taxonomy" id="904363"/>
    <lineage>
        <taxon>Eukaryota</taxon>
        <taxon>Viridiplantae</taxon>
        <taxon>Chlorophyta</taxon>
        <taxon>core chlorophytes</taxon>
        <taxon>Trebouxiophyceae</taxon>
        <taxon>Chlorellales</taxon>
        <taxon>Chlorellaceae</taxon>
        <taxon>Apatococcus</taxon>
    </lineage>
</organism>
<accession>A0AAW1QCU9</accession>
<keyword evidence="3" id="KW-1185">Reference proteome</keyword>
<dbReference type="SUPFAM" id="SSF54695">
    <property type="entry name" value="POZ domain"/>
    <property type="match status" value="1"/>
</dbReference>
<comment type="caution">
    <text evidence="2">The sequence shown here is derived from an EMBL/GenBank/DDBJ whole genome shotgun (WGS) entry which is preliminary data.</text>
</comment>
<evidence type="ECO:0008006" key="4">
    <source>
        <dbReference type="Google" id="ProtNLM"/>
    </source>
</evidence>
<dbReference type="Proteomes" id="UP001438707">
    <property type="component" value="Unassembled WGS sequence"/>
</dbReference>
<dbReference type="AlphaFoldDB" id="A0AAW1QCU9"/>
<dbReference type="Gene3D" id="3.30.710.10">
    <property type="entry name" value="Potassium Channel Kv1.1, Chain A"/>
    <property type="match status" value="1"/>
</dbReference>
<dbReference type="InterPro" id="IPR011333">
    <property type="entry name" value="SKP1/BTB/POZ_sf"/>
</dbReference>
<proteinExistence type="predicted"/>
<evidence type="ECO:0000313" key="2">
    <source>
        <dbReference type="EMBL" id="KAK9819147.1"/>
    </source>
</evidence>
<feature type="region of interest" description="Disordered" evidence="1">
    <location>
        <begin position="1"/>
        <end position="39"/>
    </location>
</feature>
<sequence length="391" mass="43526">MSTAFTDISKPEPADPRLKKKARRAEDSAGPETDVAASSHMTLSAHEAAMDDKVTQLSRQHLCELRRAEEEHATVRATMASSHRDKVRQLADSAQAETSAAVARINAMHAQQVADLKHKHAAALAEAQQAAQKRTASGKQFTYAVRGSSEPHLRGSVPRCIFDAEPGSMIARMYNGEWEYPKDEHGRALVNSNPAHWQLIVDWLSFSTVPASPSPEFIQECRFWQLTNLLAVIDPAPEPEPPQPTADVDHLADTMVLSKPDICDLTIRCDSQGCRARFTAEGYLHNFCDRHNGTSGDDDIVFKVFGQTWILRMRHHMMRLTQDEFADTSRMSVRMSAGKDPVTQILNEGNSWGGDYLENVVDYQTLNDNLFLPPYINGHGSIFISLTVTYP</sequence>
<evidence type="ECO:0000313" key="3">
    <source>
        <dbReference type="Proteomes" id="UP001438707"/>
    </source>
</evidence>
<reference evidence="2 3" key="1">
    <citation type="journal article" date="2024" name="Nat. Commun.">
        <title>Phylogenomics reveals the evolutionary origins of lichenization in chlorophyte algae.</title>
        <authorList>
            <person name="Puginier C."/>
            <person name="Libourel C."/>
            <person name="Otte J."/>
            <person name="Skaloud P."/>
            <person name="Haon M."/>
            <person name="Grisel S."/>
            <person name="Petersen M."/>
            <person name="Berrin J.G."/>
            <person name="Delaux P.M."/>
            <person name="Dal Grande F."/>
            <person name="Keller J."/>
        </authorList>
    </citation>
    <scope>NUCLEOTIDE SEQUENCE [LARGE SCALE GENOMIC DNA]</scope>
    <source>
        <strain evidence="2 3">SAG 2145</strain>
    </source>
</reference>
<protein>
    <recommendedName>
        <fullName evidence="4">C2H2-type domain-containing protein</fullName>
    </recommendedName>
</protein>
<name>A0AAW1QCU9_9CHLO</name>
<gene>
    <name evidence="2" type="ORF">WJX74_011098</name>
</gene>
<evidence type="ECO:0000256" key="1">
    <source>
        <dbReference type="SAM" id="MobiDB-lite"/>
    </source>
</evidence>